<accession>A0A6L3ZIZ7</accession>
<feature type="domain" description="Sulfotransferase" evidence="3">
    <location>
        <begin position="50"/>
        <end position="251"/>
    </location>
</feature>
<dbReference type="AlphaFoldDB" id="A0A6L3ZIZ7"/>
<dbReference type="RefSeq" id="WP_151692275.1">
    <property type="nucleotide sequence ID" value="NZ_BMGX01000002.1"/>
</dbReference>
<dbReference type="OrthoDB" id="1437579at2"/>
<evidence type="ECO:0000256" key="1">
    <source>
        <dbReference type="ARBA" id="ARBA00005771"/>
    </source>
</evidence>
<evidence type="ECO:0000259" key="3">
    <source>
        <dbReference type="Pfam" id="PF00685"/>
    </source>
</evidence>
<dbReference type="InterPro" id="IPR000863">
    <property type="entry name" value="Sulfotransferase_dom"/>
</dbReference>
<dbReference type="Pfam" id="PF00685">
    <property type="entry name" value="Sulfotransfer_1"/>
    <property type="match status" value="1"/>
</dbReference>
<sequence length="285" mass="32703">MIKKSKQALSKLAKKSQGVISGLNLPSVSDVDPKVYDYQFVDKVLKTKIDKHLFLVCAPKSGSTWLSHVVEELLDWPSVRLAPSFEHREQEIDLLPLLRNSNAPKVYSSHQHCRYSLYTEKICRLINSHIVLQVRDIFDTVYSYVDHMNKESVRVPAGFMNDEIWSKMDDEAKFSFVVDMIIPWYFNFYAGWMTSPLRQEGKVHLITYQDLKEDFGGVIKGIFNFMDEPLSDDKLNNAISASNQANTRKNKGVAGRGQGLPKELQARIRRYATYYPDVDFTPLGL</sequence>
<dbReference type="Proteomes" id="UP000484164">
    <property type="component" value="Unassembled WGS sequence"/>
</dbReference>
<dbReference type="Gene3D" id="3.40.50.300">
    <property type="entry name" value="P-loop containing nucleotide triphosphate hydrolases"/>
    <property type="match status" value="1"/>
</dbReference>
<reference evidence="4 5" key="1">
    <citation type="submission" date="2019-10" db="EMBL/GenBank/DDBJ databases">
        <title>Genome sequence of Phaeocystidibacter marisrubri JCM30614 (type strain).</title>
        <authorList>
            <person name="Bowman J.P."/>
        </authorList>
    </citation>
    <scope>NUCLEOTIDE SEQUENCE [LARGE SCALE GENOMIC DNA]</scope>
    <source>
        <strain evidence="4 5">JCM 30614</strain>
    </source>
</reference>
<keyword evidence="5" id="KW-1185">Reference proteome</keyword>
<dbReference type="SUPFAM" id="SSF52540">
    <property type="entry name" value="P-loop containing nucleoside triphosphate hydrolases"/>
    <property type="match status" value="1"/>
</dbReference>
<name>A0A6L3ZIZ7_9FLAO</name>
<proteinExistence type="inferred from homology"/>
<dbReference type="PANTHER" id="PTHR11783">
    <property type="entry name" value="SULFOTRANSFERASE SULT"/>
    <property type="match status" value="1"/>
</dbReference>
<organism evidence="4 5">
    <name type="scientific">Phaeocystidibacter marisrubri</name>
    <dbReference type="NCBI Taxonomy" id="1577780"/>
    <lineage>
        <taxon>Bacteria</taxon>
        <taxon>Pseudomonadati</taxon>
        <taxon>Bacteroidota</taxon>
        <taxon>Flavobacteriia</taxon>
        <taxon>Flavobacteriales</taxon>
        <taxon>Phaeocystidibacteraceae</taxon>
        <taxon>Phaeocystidibacter</taxon>
    </lineage>
</organism>
<dbReference type="InterPro" id="IPR027417">
    <property type="entry name" value="P-loop_NTPase"/>
</dbReference>
<evidence type="ECO:0000313" key="5">
    <source>
        <dbReference type="Proteomes" id="UP000484164"/>
    </source>
</evidence>
<comment type="similarity">
    <text evidence="1">Belongs to the sulfotransferase 1 family.</text>
</comment>
<dbReference type="GO" id="GO:0008146">
    <property type="term" value="F:sulfotransferase activity"/>
    <property type="evidence" value="ECO:0007669"/>
    <property type="project" value="InterPro"/>
</dbReference>
<dbReference type="EMBL" id="WBVQ01000001">
    <property type="protein sequence ID" value="KAB2817603.1"/>
    <property type="molecule type" value="Genomic_DNA"/>
</dbReference>
<evidence type="ECO:0000256" key="2">
    <source>
        <dbReference type="ARBA" id="ARBA00022679"/>
    </source>
</evidence>
<evidence type="ECO:0000313" key="4">
    <source>
        <dbReference type="EMBL" id="KAB2817603.1"/>
    </source>
</evidence>
<gene>
    <name evidence="4" type="ORF">F8C82_04160</name>
</gene>
<protein>
    <submittedName>
        <fullName evidence="4">Sulfotransferase domain-containing protein</fullName>
    </submittedName>
</protein>
<keyword evidence="2 4" id="KW-0808">Transferase</keyword>
<comment type="caution">
    <text evidence="4">The sequence shown here is derived from an EMBL/GenBank/DDBJ whole genome shotgun (WGS) entry which is preliminary data.</text>
</comment>